<dbReference type="GO" id="GO:0005739">
    <property type="term" value="C:mitochondrion"/>
    <property type="evidence" value="ECO:0007669"/>
    <property type="project" value="TreeGrafter"/>
</dbReference>
<dbReference type="PANTHER" id="PTHR15892:SF2">
    <property type="entry name" value="LARGE RIBOSOMAL SUBUNIT PROTEIN UL30M"/>
    <property type="match status" value="1"/>
</dbReference>
<dbReference type="CTD" id="20320283"/>
<dbReference type="RefSeq" id="XP_009169543.1">
    <property type="nucleotide sequence ID" value="XM_009171279.1"/>
</dbReference>
<name>A0A074ZTM7_OPIVI</name>
<dbReference type="STRING" id="6198.A0A074ZTM7"/>
<dbReference type="InterPro" id="IPR005996">
    <property type="entry name" value="Ribosomal_uL30_bac-type"/>
</dbReference>
<dbReference type="GO" id="GO:0006412">
    <property type="term" value="P:translation"/>
    <property type="evidence" value="ECO:0007669"/>
    <property type="project" value="InterPro"/>
</dbReference>
<dbReference type="EMBL" id="KL596740">
    <property type="protein sequence ID" value="KER26740.1"/>
    <property type="molecule type" value="Genomic_DNA"/>
</dbReference>
<dbReference type="OrthoDB" id="9973389at2759"/>
<gene>
    <name evidence="1" type="ORF">T265_06101</name>
</gene>
<dbReference type="GeneID" id="20320283"/>
<dbReference type="KEGG" id="ovi:T265_06101"/>
<dbReference type="GO" id="GO:0003735">
    <property type="term" value="F:structural constituent of ribosome"/>
    <property type="evidence" value="ECO:0007669"/>
    <property type="project" value="InterPro"/>
</dbReference>
<evidence type="ECO:0000313" key="1">
    <source>
        <dbReference type="EMBL" id="KER26740.1"/>
    </source>
</evidence>
<dbReference type="AlphaFoldDB" id="A0A074ZTM7"/>
<protein>
    <recommendedName>
        <fullName evidence="3">39S ribosomal protein L30, mitochondrial</fullName>
    </recommendedName>
</protein>
<evidence type="ECO:0000313" key="2">
    <source>
        <dbReference type="Proteomes" id="UP000054324"/>
    </source>
</evidence>
<dbReference type="SUPFAM" id="SSF55129">
    <property type="entry name" value="Ribosomal protein L30p/L7e"/>
    <property type="match status" value="1"/>
</dbReference>
<evidence type="ECO:0008006" key="3">
    <source>
        <dbReference type="Google" id="ProtNLM"/>
    </source>
</evidence>
<keyword evidence="2" id="KW-1185">Reference proteome</keyword>
<proteinExistence type="predicted"/>
<dbReference type="InterPro" id="IPR036919">
    <property type="entry name" value="Ribo_uL30_ferredoxin-like_sf"/>
</dbReference>
<dbReference type="Proteomes" id="UP000054324">
    <property type="component" value="Unassembled WGS sequence"/>
</dbReference>
<sequence length="434" mass="50959">MTDATTSFANAIANREFFTWEQFESALAHYMAKNFVVFSRVSSIRSSDELLRFDRASYQCKMHAARADVGEGMGVMHSRLPPCTARFYLRRKKTRLVVTSFNMDHNHPVSKTLYDHLPSTGRINSSDLERRRHSIDYNLPCYDNQDFAGDKEITTMDIRSYRRQSKPIPVDLGTARTYESKPIPGSREHLNPNEWAERLFKLYERRKDRANTTPTSSEPPLLHMVCRVKPLKNTVHYERAILERHGLGESIKNLQWVLVKNTPSVNADLYQVKHLVRIQPVQFPQGLPTALDDLTQCRLRPDGRFLRYRENTVEGHVVTDNGSPQLLTTAMKPDLPEELFEHSNAGRGYLKRRYLRQWHNQQWSHFSLFQNFFTSHYRYKLNQDGSEYRYSHLWRLDDAMFNAIRKRVNTDGSMKSPNQNRFEANWCTFPWARF</sequence>
<reference evidence="1 2" key="1">
    <citation type="submission" date="2013-11" db="EMBL/GenBank/DDBJ databases">
        <title>Opisthorchis viverrini - life in the bile duct.</title>
        <authorList>
            <person name="Young N.D."/>
            <person name="Nagarajan N."/>
            <person name="Lin S.J."/>
            <person name="Korhonen P.K."/>
            <person name="Jex A.R."/>
            <person name="Hall R.S."/>
            <person name="Safavi-Hemami H."/>
            <person name="Kaewkong W."/>
            <person name="Bertrand D."/>
            <person name="Gao S."/>
            <person name="Seet Q."/>
            <person name="Wongkham S."/>
            <person name="Teh B.T."/>
            <person name="Wongkham C."/>
            <person name="Intapan P.M."/>
            <person name="Maleewong W."/>
            <person name="Yang X."/>
            <person name="Hu M."/>
            <person name="Wang Z."/>
            <person name="Hofmann A."/>
            <person name="Sternberg P.W."/>
            <person name="Tan P."/>
            <person name="Wang J."/>
            <person name="Gasser R.B."/>
        </authorList>
    </citation>
    <scope>NUCLEOTIDE SEQUENCE [LARGE SCALE GENOMIC DNA]</scope>
</reference>
<dbReference type="GO" id="GO:0015934">
    <property type="term" value="C:large ribosomal subunit"/>
    <property type="evidence" value="ECO:0007669"/>
    <property type="project" value="InterPro"/>
</dbReference>
<organism evidence="1 2">
    <name type="scientific">Opisthorchis viverrini</name>
    <name type="common">Southeast Asian liver fluke</name>
    <dbReference type="NCBI Taxonomy" id="6198"/>
    <lineage>
        <taxon>Eukaryota</taxon>
        <taxon>Metazoa</taxon>
        <taxon>Spiralia</taxon>
        <taxon>Lophotrochozoa</taxon>
        <taxon>Platyhelminthes</taxon>
        <taxon>Trematoda</taxon>
        <taxon>Digenea</taxon>
        <taxon>Opisthorchiida</taxon>
        <taxon>Opisthorchiata</taxon>
        <taxon>Opisthorchiidae</taxon>
        <taxon>Opisthorchis</taxon>
    </lineage>
</organism>
<dbReference type="PANTHER" id="PTHR15892">
    <property type="entry name" value="MITOCHONDRIAL RIBOSOMAL PROTEIN L30"/>
    <property type="match status" value="1"/>
</dbReference>
<accession>A0A074ZTM7</accession>